<proteinExistence type="predicted"/>
<evidence type="ECO:0000313" key="2">
    <source>
        <dbReference type="Proteomes" id="UP000828941"/>
    </source>
</evidence>
<accession>A0ACB9KN39</accession>
<name>A0ACB9KN39_BAUVA</name>
<evidence type="ECO:0000313" key="1">
    <source>
        <dbReference type="EMBL" id="KAI4298658.1"/>
    </source>
</evidence>
<comment type="caution">
    <text evidence="1">The sequence shown here is derived from an EMBL/GenBank/DDBJ whole genome shotgun (WGS) entry which is preliminary data.</text>
</comment>
<gene>
    <name evidence="1" type="ORF">L6164_032191</name>
</gene>
<protein>
    <submittedName>
        <fullName evidence="1">Uncharacterized protein</fullName>
    </submittedName>
</protein>
<dbReference type="Proteomes" id="UP000828941">
    <property type="component" value="Chromosome 13"/>
</dbReference>
<reference evidence="1 2" key="1">
    <citation type="journal article" date="2022" name="DNA Res.">
        <title>Chromosomal-level genome assembly of the orchid tree Bauhinia variegata (Leguminosae; Cercidoideae) supports the allotetraploid origin hypothesis of Bauhinia.</title>
        <authorList>
            <person name="Zhong Y."/>
            <person name="Chen Y."/>
            <person name="Zheng D."/>
            <person name="Pang J."/>
            <person name="Liu Y."/>
            <person name="Luo S."/>
            <person name="Meng S."/>
            <person name="Qian L."/>
            <person name="Wei D."/>
            <person name="Dai S."/>
            <person name="Zhou R."/>
        </authorList>
    </citation>
    <scope>NUCLEOTIDE SEQUENCE [LARGE SCALE GENOMIC DNA]</scope>
    <source>
        <strain evidence="1">BV-YZ2020</strain>
    </source>
</reference>
<organism evidence="1 2">
    <name type="scientific">Bauhinia variegata</name>
    <name type="common">Purple orchid tree</name>
    <name type="synonym">Phanera variegata</name>
    <dbReference type="NCBI Taxonomy" id="167791"/>
    <lineage>
        <taxon>Eukaryota</taxon>
        <taxon>Viridiplantae</taxon>
        <taxon>Streptophyta</taxon>
        <taxon>Embryophyta</taxon>
        <taxon>Tracheophyta</taxon>
        <taxon>Spermatophyta</taxon>
        <taxon>Magnoliopsida</taxon>
        <taxon>eudicotyledons</taxon>
        <taxon>Gunneridae</taxon>
        <taxon>Pentapetalae</taxon>
        <taxon>rosids</taxon>
        <taxon>fabids</taxon>
        <taxon>Fabales</taxon>
        <taxon>Fabaceae</taxon>
        <taxon>Cercidoideae</taxon>
        <taxon>Cercideae</taxon>
        <taxon>Bauhiniinae</taxon>
        <taxon>Bauhinia</taxon>
    </lineage>
</organism>
<keyword evidence="2" id="KW-1185">Reference proteome</keyword>
<sequence>MGFSAFQKALFLQILLFPLFTSCARIALSECSDQSGFPSDFLFGTASSAYQYEGAYLSDGKGLSNWDVFSHQSGTIADASTADVSVDQYHRYLEDINHMTAMKVNSYRFSIAWARILPNGRFGEVNLEGIDYYNSLIDALLLKGIQPFVTLSHFDFPQELESRYGGWLSPQSQEDFLFYAELCFKSFGDRVKYWVTFNEPNLSVPFGYRRGAYPPGRCSGTFGHCSEGDSEKEPFLAAHNIILAHAAAVHAYRRKYQAKQGGQIGLILHFDWYEPFSNSSADKLATERAWSFDINWFLDPIIFGKYPTEMEQTLGRVLPKFSSHDKEKLKEGLDFIGINHYASFYVQDCISSVCEPEPGISITEGSYRKTAQKNGVPIGELTPYNFVNVYPQGMENVVTYVKDRYNSTPMFITENGFMDSNDLNYTENEHINDLRRVSFLEAHLDSLLAAIRKGADVRGYFVWSLLDNFEWRYGYSIRFGLHHVDYATLKRIPKLSATWYKELIEKHKTKIVMLKHDSEKRNITISSS</sequence>
<dbReference type="EMBL" id="CM039438">
    <property type="protein sequence ID" value="KAI4298658.1"/>
    <property type="molecule type" value="Genomic_DNA"/>
</dbReference>